<sequence>MLNIVCLVVSRPSFSERASETFESLNNSRYL</sequence>
<reference evidence="1" key="1">
    <citation type="submission" date="2014-09" db="EMBL/GenBank/DDBJ databases">
        <authorList>
            <person name="Magalhaes I.L.F."/>
            <person name="Oliveira U."/>
            <person name="Santos F.R."/>
            <person name="Vidigal T.H.D.A."/>
            <person name="Brescovit A.D."/>
            <person name="Santos A.J."/>
        </authorList>
    </citation>
    <scope>NUCLEOTIDE SEQUENCE</scope>
    <source>
        <tissue evidence="1">Shoot tissue taken approximately 20 cm above the soil surface</tissue>
    </source>
</reference>
<accession>A0A0A8ZTZ9</accession>
<protein>
    <submittedName>
        <fullName evidence="1">Uncharacterized protein</fullName>
    </submittedName>
</protein>
<proteinExistence type="predicted"/>
<dbReference type="EMBL" id="GBRH01255619">
    <property type="protein sequence ID" value="JAD42276.1"/>
    <property type="molecule type" value="Transcribed_RNA"/>
</dbReference>
<name>A0A0A8ZTZ9_ARUDO</name>
<evidence type="ECO:0000313" key="1">
    <source>
        <dbReference type="EMBL" id="JAD42276.1"/>
    </source>
</evidence>
<organism evidence="1">
    <name type="scientific">Arundo donax</name>
    <name type="common">Giant reed</name>
    <name type="synonym">Donax arundinaceus</name>
    <dbReference type="NCBI Taxonomy" id="35708"/>
    <lineage>
        <taxon>Eukaryota</taxon>
        <taxon>Viridiplantae</taxon>
        <taxon>Streptophyta</taxon>
        <taxon>Embryophyta</taxon>
        <taxon>Tracheophyta</taxon>
        <taxon>Spermatophyta</taxon>
        <taxon>Magnoliopsida</taxon>
        <taxon>Liliopsida</taxon>
        <taxon>Poales</taxon>
        <taxon>Poaceae</taxon>
        <taxon>PACMAD clade</taxon>
        <taxon>Arundinoideae</taxon>
        <taxon>Arundineae</taxon>
        <taxon>Arundo</taxon>
    </lineage>
</organism>
<dbReference type="AlphaFoldDB" id="A0A0A8ZTZ9"/>
<reference evidence="1" key="2">
    <citation type="journal article" date="2015" name="Data Brief">
        <title>Shoot transcriptome of the giant reed, Arundo donax.</title>
        <authorList>
            <person name="Barrero R.A."/>
            <person name="Guerrero F.D."/>
            <person name="Moolhuijzen P."/>
            <person name="Goolsby J.A."/>
            <person name="Tidwell J."/>
            <person name="Bellgard S.E."/>
            <person name="Bellgard M.I."/>
        </authorList>
    </citation>
    <scope>NUCLEOTIDE SEQUENCE</scope>
    <source>
        <tissue evidence="1">Shoot tissue taken approximately 20 cm above the soil surface</tissue>
    </source>
</reference>